<keyword evidence="1" id="KW-0175">Coiled coil</keyword>
<dbReference type="RefSeq" id="WP_013277098.1">
    <property type="nucleotide sequence ID" value="NC_014378.1"/>
</dbReference>
<dbReference type="EMBL" id="CP002105">
    <property type="protein sequence ID" value="ADL11651.1"/>
    <property type="molecule type" value="Genomic_DNA"/>
</dbReference>
<keyword evidence="2" id="KW-0812">Transmembrane</keyword>
<dbReference type="InterPro" id="IPR007060">
    <property type="entry name" value="FtsL/DivIC"/>
</dbReference>
<dbReference type="HOGENOM" id="CLU_134863_4_0_9"/>
<keyword evidence="4" id="KW-1185">Reference proteome</keyword>
<reference evidence="3 4" key="1">
    <citation type="journal article" date="2010" name="Stand. Genomic Sci.">
        <title>Complete genome sequence of Acetohalobium arabaticum type strain (Z-7288).</title>
        <authorList>
            <person name="Sikorski J."/>
            <person name="Lapidus A."/>
            <person name="Chertkov O."/>
            <person name="Lucas S."/>
            <person name="Copeland A."/>
            <person name="Glavina Del Rio T."/>
            <person name="Nolan M."/>
            <person name="Tice H."/>
            <person name="Cheng J.F."/>
            <person name="Han C."/>
            <person name="Brambilla E."/>
            <person name="Pitluck S."/>
            <person name="Liolios K."/>
            <person name="Ivanova N."/>
            <person name="Mavromatis K."/>
            <person name="Mikhailova N."/>
            <person name="Pati A."/>
            <person name="Bruce D."/>
            <person name="Detter C."/>
            <person name="Tapia R."/>
            <person name="Goodwin L."/>
            <person name="Chen A."/>
            <person name="Palaniappan K."/>
            <person name="Land M."/>
            <person name="Hauser L."/>
            <person name="Chang Y.J."/>
            <person name="Jeffries C.D."/>
            <person name="Rohde M."/>
            <person name="Goker M."/>
            <person name="Spring S."/>
            <person name="Woyke T."/>
            <person name="Bristow J."/>
            <person name="Eisen J.A."/>
            <person name="Markowitz V."/>
            <person name="Hugenholtz P."/>
            <person name="Kyrpides N.C."/>
            <person name="Klenk H.P."/>
        </authorList>
    </citation>
    <scope>NUCLEOTIDE SEQUENCE [LARGE SCALE GENOMIC DNA]</scope>
    <source>
        <strain evidence="4">ATCC 49924 / DSM 5501 / Z-7288</strain>
    </source>
</reference>
<dbReference type="OrthoDB" id="9815382at2"/>
<evidence type="ECO:0000313" key="4">
    <source>
        <dbReference type="Proteomes" id="UP000001661"/>
    </source>
</evidence>
<gene>
    <name evidence="3" type="ordered locus">Acear_0100</name>
</gene>
<keyword evidence="2" id="KW-1133">Transmembrane helix</keyword>
<dbReference type="AlphaFoldDB" id="D9QSW3"/>
<dbReference type="Proteomes" id="UP000001661">
    <property type="component" value="Chromosome"/>
</dbReference>
<feature type="transmembrane region" description="Helical" evidence="2">
    <location>
        <begin position="19"/>
        <end position="37"/>
    </location>
</feature>
<evidence type="ECO:0000313" key="3">
    <source>
        <dbReference type="EMBL" id="ADL11651.1"/>
    </source>
</evidence>
<dbReference type="STRING" id="574087.Acear_0100"/>
<name>D9QSW3_ACEAZ</name>
<evidence type="ECO:0000256" key="1">
    <source>
        <dbReference type="SAM" id="Coils"/>
    </source>
</evidence>
<feature type="coiled-coil region" evidence="1">
    <location>
        <begin position="41"/>
        <end position="75"/>
    </location>
</feature>
<dbReference type="eggNOG" id="COG2919">
    <property type="taxonomic scope" value="Bacteria"/>
</dbReference>
<accession>D9QSW3</accession>
<dbReference type="Pfam" id="PF04977">
    <property type="entry name" value="DivIC"/>
    <property type="match status" value="1"/>
</dbReference>
<sequence>MPNRKIINFIKQLITSKKIMVVILIILITAVYSFFRVSTRVKNMKQRLNSLKAEAENLDKEVKVLDKRLQHVNSKEFIEEVARKELGLVKPGEALYIVVEEETGGQENESSKNQ</sequence>
<organism evidence="3 4">
    <name type="scientific">Acetohalobium arabaticum (strain ATCC 49924 / DSM 5501 / Z-7288)</name>
    <dbReference type="NCBI Taxonomy" id="574087"/>
    <lineage>
        <taxon>Bacteria</taxon>
        <taxon>Bacillati</taxon>
        <taxon>Bacillota</taxon>
        <taxon>Clostridia</taxon>
        <taxon>Halanaerobiales</taxon>
        <taxon>Halobacteroidaceae</taxon>
        <taxon>Acetohalobium</taxon>
    </lineage>
</organism>
<keyword evidence="2" id="KW-0472">Membrane</keyword>
<proteinExistence type="predicted"/>
<evidence type="ECO:0000256" key="2">
    <source>
        <dbReference type="SAM" id="Phobius"/>
    </source>
</evidence>
<dbReference type="KEGG" id="aar:Acear_0100"/>
<protein>
    <submittedName>
        <fullName evidence="3">Septum formation initiator</fullName>
    </submittedName>
</protein>